<evidence type="ECO:0000256" key="1">
    <source>
        <dbReference type="ARBA" id="ARBA00004429"/>
    </source>
</evidence>
<feature type="transmembrane region" description="Helical" evidence="8">
    <location>
        <begin position="320"/>
        <end position="345"/>
    </location>
</feature>
<feature type="transmembrane region" description="Helical" evidence="8">
    <location>
        <begin position="506"/>
        <end position="527"/>
    </location>
</feature>
<dbReference type="PANTHER" id="PTHR43357:SF3">
    <property type="entry name" value="FE(3+)-TRANSPORT SYSTEM PERMEASE PROTEIN FBPB 2"/>
    <property type="match status" value="1"/>
</dbReference>
<evidence type="ECO:0000313" key="10">
    <source>
        <dbReference type="EMBL" id="SEH95255.1"/>
    </source>
</evidence>
<dbReference type="PROSITE" id="PS50928">
    <property type="entry name" value="ABC_TM1"/>
    <property type="match status" value="2"/>
</dbReference>
<feature type="transmembrane region" description="Helical" evidence="8">
    <location>
        <begin position="190"/>
        <end position="213"/>
    </location>
</feature>
<dbReference type="AlphaFoldDB" id="A0A1H6M233"/>
<organism evidence="10 11">
    <name type="scientific">Bathymodiolus azoricus thioautotrophic gill symbiont</name>
    <dbReference type="NCBI Taxonomy" id="235205"/>
    <lineage>
        <taxon>Bacteria</taxon>
        <taxon>Pseudomonadati</taxon>
        <taxon>Pseudomonadota</taxon>
        <taxon>Gammaproteobacteria</taxon>
        <taxon>sulfur-oxidizing symbionts</taxon>
    </lineage>
</organism>
<keyword evidence="4" id="KW-0997">Cell inner membrane</keyword>
<dbReference type="GO" id="GO:0005886">
    <property type="term" value="C:plasma membrane"/>
    <property type="evidence" value="ECO:0007669"/>
    <property type="project" value="UniProtKB-SubCell"/>
</dbReference>
<evidence type="ECO:0000256" key="3">
    <source>
        <dbReference type="ARBA" id="ARBA00022475"/>
    </source>
</evidence>
<evidence type="ECO:0000313" key="11">
    <source>
        <dbReference type="Proteomes" id="UP000198988"/>
    </source>
</evidence>
<dbReference type="Proteomes" id="UP000198988">
    <property type="component" value="Unassembled WGS sequence"/>
</dbReference>
<reference evidence="11" key="1">
    <citation type="submission" date="2016-06" db="EMBL/GenBank/DDBJ databases">
        <authorList>
            <person name="Petersen J."/>
            <person name="Sayavedra L."/>
        </authorList>
    </citation>
    <scope>NUCLEOTIDE SEQUENCE [LARGE SCALE GENOMIC DNA]</scope>
    <source>
        <strain evidence="11">BazSymA</strain>
    </source>
</reference>
<accession>A0A1H6M233</accession>
<dbReference type="SUPFAM" id="SSF161098">
    <property type="entry name" value="MetI-like"/>
    <property type="match status" value="2"/>
</dbReference>
<evidence type="ECO:0000259" key="9">
    <source>
        <dbReference type="PROSITE" id="PS50928"/>
    </source>
</evidence>
<evidence type="ECO:0000256" key="7">
    <source>
        <dbReference type="ARBA" id="ARBA00023136"/>
    </source>
</evidence>
<evidence type="ECO:0000256" key="4">
    <source>
        <dbReference type="ARBA" id="ARBA00022519"/>
    </source>
</evidence>
<protein>
    <submittedName>
        <fullName evidence="10">Binding-protein-dependent transport systeminner membrane protein</fullName>
    </submittedName>
</protein>
<name>A0A1H6M233_9GAMM</name>
<keyword evidence="5 8" id="KW-0812">Transmembrane</keyword>
<evidence type="ECO:0000256" key="5">
    <source>
        <dbReference type="ARBA" id="ARBA00022692"/>
    </source>
</evidence>
<keyword evidence="3" id="KW-1003">Cell membrane</keyword>
<feature type="domain" description="ABC transmembrane type-1" evidence="9">
    <location>
        <begin position="321"/>
        <end position="524"/>
    </location>
</feature>
<comment type="similarity">
    <text evidence="8">Belongs to the binding-protein-dependent transport system permease family.</text>
</comment>
<gene>
    <name evidence="10" type="ORF">BAZSYMA_ACONTIG00588_1</name>
</gene>
<feature type="transmembrane region" description="Helical" evidence="8">
    <location>
        <begin position="277"/>
        <end position="300"/>
    </location>
</feature>
<dbReference type="GO" id="GO:0055085">
    <property type="term" value="P:transmembrane transport"/>
    <property type="evidence" value="ECO:0007669"/>
    <property type="project" value="InterPro"/>
</dbReference>
<evidence type="ECO:0000256" key="2">
    <source>
        <dbReference type="ARBA" id="ARBA00022448"/>
    </source>
</evidence>
<dbReference type="FunFam" id="1.10.3720.10:FF:000088">
    <property type="entry name" value="Iron(III) ABC transporter, permease protein"/>
    <property type="match status" value="1"/>
</dbReference>
<feature type="transmembrane region" description="Helical" evidence="8">
    <location>
        <begin position="448"/>
        <end position="470"/>
    </location>
</feature>
<keyword evidence="6 8" id="KW-1133">Transmembrane helix</keyword>
<dbReference type="InterPro" id="IPR000515">
    <property type="entry name" value="MetI-like"/>
</dbReference>
<dbReference type="Pfam" id="PF00528">
    <property type="entry name" value="BPD_transp_1"/>
    <property type="match status" value="2"/>
</dbReference>
<feature type="transmembrane region" description="Helical" evidence="8">
    <location>
        <begin position="357"/>
        <end position="379"/>
    </location>
</feature>
<proteinExistence type="inferred from homology"/>
<feature type="transmembrane region" description="Helical" evidence="8">
    <location>
        <begin position="399"/>
        <end position="421"/>
    </location>
</feature>
<feature type="transmembrane region" description="Helical" evidence="8">
    <location>
        <begin position="88"/>
        <end position="112"/>
    </location>
</feature>
<dbReference type="InterPro" id="IPR035906">
    <property type="entry name" value="MetI-like_sf"/>
</dbReference>
<dbReference type="Gene3D" id="1.10.3720.10">
    <property type="entry name" value="MetI-like"/>
    <property type="match status" value="2"/>
</dbReference>
<dbReference type="EMBL" id="CDSC02000361">
    <property type="protein sequence ID" value="SEH95255.1"/>
    <property type="molecule type" value="Genomic_DNA"/>
</dbReference>
<dbReference type="RefSeq" id="WP_237731647.1">
    <property type="nucleotide sequence ID" value="NZ_CDSC02000361.1"/>
</dbReference>
<evidence type="ECO:0000256" key="6">
    <source>
        <dbReference type="ARBA" id="ARBA00022989"/>
    </source>
</evidence>
<feature type="transmembrane region" description="Helical" evidence="8">
    <location>
        <begin position="52"/>
        <end position="76"/>
    </location>
</feature>
<comment type="subcellular location">
    <subcellularLocation>
        <location evidence="1">Cell inner membrane</location>
        <topology evidence="1">Multi-pass membrane protein</topology>
    </subcellularLocation>
    <subcellularLocation>
        <location evidence="8">Cell membrane</location>
        <topology evidence="8">Multi-pass membrane protein</topology>
    </subcellularLocation>
</comment>
<feature type="domain" description="ABC transmembrane type-1" evidence="9">
    <location>
        <begin position="50"/>
        <end position="250"/>
    </location>
</feature>
<feature type="transmembrane region" description="Helical" evidence="8">
    <location>
        <begin position="233"/>
        <end position="251"/>
    </location>
</feature>
<feature type="transmembrane region" description="Helical" evidence="8">
    <location>
        <begin position="12"/>
        <end position="32"/>
    </location>
</feature>
<dbReference type="CDD" id="cd06261">
    <property type="entry name" value="TM_PBP2"/>
    <property type="match status" value="2"/>
</dbReference>
<keyword evidence="2 8" id="KW-0813">Transport</keyword>
<evidence type="ECO:0000256" key="8">
    <source>
        <dbReference type="RuleBase" id="RU363032"/>
    </source>
</evidence>
<sequence>MGKNCFKSKIWISVLALLVAMPIFVVLLSWLLPEHELWAHFSQHLLPNLITSTAILLIGVGVGVTLLGTVLAYLVVMVEFPGRKWLEWALFLPFAIPAYVLAFVYLGVFDYSGYVQVWMREVLGLSGFDIRSGSWAVILTFILAFYPYVYMMARASFKRQKINMIEVGRLLGAGPIKVFFKISLPLARPAAVAGLLVTLMETLADFGVVGLFNYDTFTTAIYSAWGDYRSIEVAAQLASLLVLLAFFLIYFEKKARGEAKYYSADVSNKKPYQASGAVGWLISLFVLGVFMLSFALPMLQLVVWGWESVAQEWSVKYFDLIASTSILTISAALITVVIATILALPSHCKQSGIWLKSVIRLATLGYALPGSVMAVGLLYGVNQVSQINIYLGGESINYLIFGSIALLLFAYVSRFMAIAYSSIEASTQQIKPVFIQSARLLGISRLRLIWQVYLPMMIPGILVGGLLVAVDVMKELPATYLLRPFGWDTLAIQVYELSSEGLFERASVPALIMVLFGSILMLIFQVLDKKTSFGYWISHRKKTNKGKI</sequence>
<keyword evidence="7 8" id="KW-0472">Membrane</keyword>
<feature type="transmembrane region" description="Helical" evidence="8">
    <location>
        <begin position="132"/>
        <end position="151"/>
    </location>
</feature>
<dbReference type="PANTHER" id="PTHR43357">
    <property type="entry name" value="INNER MEMBRANE ABC TRANSPORTER PERMEASE PROTEIN YDCV"/>
    <property type="match status" value="1"/>
</dbReference>